<comment type="caution">
    <text evidence="1">The sequence shown here is derived from an EMBL/GenBank/DDBJ whole genome shotgun (WGS) entry which is preliminary data.</text>
</comment>
<dbReference type="CDD" id="cd09846">
    <property type="entry name" value="DUF1312"/>
    <property type="match status" value="1"/>
</dbReference>
<protein>
    <submittedName>
        <fullName evidence="1">Secreted protein containing DUF1312</fullName>
    </submittedName>
</protein>
<dbReference type="InterPro" id="IPR038690">
    <property type="entry name" value="NusG_2_sf"/>
</dbReference>
<gene>
    <name evidence="1" type="ORF">EVA_02945</name>
</gene>
<dbReference type="EMBL" id="AMCI01000501">
    <property type="protein sequence ID" value="EJX08943.1"/>
    <property type="molecule type" value="Genomic_DNA"/>
</dbReference>
<organism evidence="1">
    <name type="scientific">gut metagenome</name>
    <dbReference type="NCBI Taxonomy" id="749906"/>
    <lineage>
        <taxon>unclassified sequences</taxon>
        <taxon>metagenomes</taxon>
        <taxon>organismal metagenomes</taxon>
    </lineage>
</organism>
<dbReference type="Gene3D" id="2.60.320.10">
    <property type="entry name" value="N-utilization substance G protein NusG, insert domain"/>
    <property type="match status" value="1"/>
</dbReference>
<accession>J9H016</accession>
<proteinExistence type="predicted"/>
<dbReference type="Pfam" id="PF07009">
    <property type="entry name" value="NusG_II"/>
    <property type="match status" value="1"/>
</dbReference>
<evidence type="ECO:0000313" key="1">
    <source>
        <dbReference type="EMBL" id="EJX08943.1"/>
    </source>
</evidence>
<dbReference type="AlphaFoldDB" id="J9H016"/>
<name>J9H016_9ZZZZ</name>
<reference evidence="1" key="1">
    <citation type="journal article" date="2012" name="PLoS ONE">
        <title>Gene sets for utilization of primary and secondary nutrition supplies in the distal gut of endangered iberian lynx.</title>
        <authorList>
            <person name="Alcaide M."/>
            <person name="Messina E."/>
            <person name="Richter M."/>
            <person name="Bargiela R."/>
            <person name="Peplies J."/>
            <person name="Huws S.A."/>
            <person name="Newbold C.J."/>
            <person name="Golyshin P.N."/>
            <person name="Simon M.A."/>
            <person name="Lopez G."/>
            <person name="Yakimov M.M."/>
            <person name="Ferrer M."/>
        </authorList>
    </citation>
    <scope>NUCLEOTIDE SEQUENCE</scope>
</reference>
<sequence length="119" mass="12996">MKKRKNATKTNLIFAGVLLLLALVLFLLTKNRAEGTKAVLTVGTNEGNKTIELVLSKDQMLDIEAKNLTVHVEIRDGRIRFVHSACPDHICEREGWLSKEGDTASCLPAPASILVVSGE</sequence>